<dbReference type="STRING" id="408074.SAMN05660909_02100"/>
<protein>
    <recommendedName>
        <fullName evidence="4">Lipoprotein</fullName>
    </recommendedName>
</protein>
<reference evidence="3" key="1">
    <citation type="submission" date="2016-10" db="EMBL/GenBank/DDBJ databases">
        <authorList>
            <person name="Varghese N."/>
            <person name="Submissions S."/>
        </authorList>
    </citation>
    <scope>NUCLEOTIDE SEQUENCE [LARGE SCALE GENOMIC DNA]</scope>
    <source>
        <strain evidence="3">DSM 23920</strain>
    </source>
</reference>
<keyword evidence="1" id="KW-0732">Signal</keyword>
<dbReference type="Proteomes" id="UP000199656">
    <property type="component" value="Unassembled WGS sequence"/>
</dbReference>
<gene>
    <name evidence="2" type="ORF">SAMN05660909_02100</name>
</gene>
<keyword evidence="3" id="KW-1185">Reference proteome</keyword>
<evidence type="ECO:0008006" key="4">
    <source>
        <dbReference type="Google" id="ProtNLM"/>
    </source>
</evidence>
<dbReference type="EMBL" id="FNRL01000008">
    <property type="protein sequence ID" value="SEA48159.1"/>
    <property type="molecule type" value="Genomic_DNA"/>
</dbReference>
<dbReference type="RefSeq" id="WP_089761352.1">
    <property type="nucleotide sequence ID" value="NZ_BKAT01000011.1"/>
</dbReference>
<organism evidence="2 3">
    <name type="scientific">Chitinophaga terrae</name>
    <name type="common">ex Kim and Jung 2007</name>
    <dbReference type="NCBI Taxonomy" id="408074"/>
    <lineage>
        <taxon>Bacteria</taxon>
        <taxon>Pseudomonadati</taxon>
        <taxon>Bacteroidota</taxon>
        <taxon>Chitinophagia</taxon>
        <taxon>Chitinophagales</taxon>
        <taxon>Chitinophagaceae</taxon>
        <taxon>Chitinophaga</taxon>
    </lineage>
</organism>
<evidence type="ECO:0000313" key="2">
    <source>
        <dbReference type="EMBL" id="SEA48159.1"/>
    </source>
</evidence>
<name>A0A1H4BJ32_9BACT</name>
<feature type="signal peptide" evidence="1">
    <location>
        <begin position="1"/>
        <end position="17"/>
    </location>
</feature>
<sequence>MKKLLLLLFLSSGVLLACKKDKTGTKPEISFLRYSLPDIDSATERLDVVLRVKDGDGDIENSINWQIIFLQPPPTGPVDKYTEFKMPEIGANRGNSVNAEVTMRLISSDFKLWNEDKGAAPDSLWFKVFVLDNAGNSSDTILTPKISIIKSRR</sequence>
<evidence type="ECO:0000313" key="3">
    <source>
        <dbReference type="Proteomes" id="UP000199656"/>
    </source>
</evidence>
<proteinExistence type="predicted"/>
<evidence type="ECO:0000256" key="1">
    <source>
        <dbReference type="SAM" id="SignalP"/>
    </source>
</evidence>
<dbReference type="OrthoDB" id="675420at2"/>
<dbReference type="PROSITE" id="PS51257">
    <property type="entry name" value="PROKAR_LIPOPROTEIN"/>
    <property type="match status" value="1"/>
</dbReference>
<dbReference type="AlphaFoldDB" id="A0A1H4BJ32"/>
<feature type="chain" id="PRO_5011536055" description="Lipoprotein" evidence="1">
    <location>
        <begin position="18"/>
        <end position="153"/>
    </location>
</feature>
<accession>A0A1H4BJ32</accession>